<dbReference type="InterPro" id="IPR036005">
    <property type="entry name" value="Creatinase/aminopeptidase-like"/>
</dbReference>
<dbReference type="Gene3D" id="3.90.230.10">
    <property type="entry name" value="Creatinase/methionine aminopeptidase superfamily"/>
    <property type="match status" value="1"/>
</dbReference>
<gene>
    <name evidence="3" type="ORF">IM811_016792</name>
</gene>
<evidence type="ECO:0000313" key="4">
    <source>
        <dbReference type="Proteomes" id="UP000616885"/>
    </source>
</evidence>
<accession>A0A8H7N5G5</accession>
<evidence type="ECO:0000256" key="1">
    <source>
        <dbReference type="SAM" id="MobiDB-lite"/>
    </source>
</evidence>
<evidence type="ECO:0000313" key="3">
    <source>
        <dbReference type="EMBL" id="KAF9748997.1"/>
    </source>
</evidence>
<organism evidence="3 4">
    <name type="scientific">Bionectria ochroleuca</name>
    <name type="common">Gliocladium roseum</name>
    <dbReference type="NCBI Taxonomy" id="29856"/>
    <lineage>
        <taxon>Eukaryota</taxon>
        <taxon>Fungi</taxon>
        <taxon>Dikarya</taxon>
        <taxon>Ascomycota</taxon>
        <taxon>Pezizomycotina</taxon>
        <taxon>Sordariomycetes</taxon>
        <taxon>Hypocreomycetidae</taxon>
        <taxon>Hypocreales</taxon>
        <taxon>Bionectriaceae</taxon>
        <taxon>Clonostachys</taxon>
    </lineage>
</organism>
<sequence>MIRQNGQYHLLLCGVSSIRHLAILPPITPIGCPRHPRSPRDDDGHLPAAPPLRDQAALQDAWTAERRASIPRILRSHGVDAWLISQREYAEDVVFWPLKAATQFSARRRTTTLFVADEAAAQTSYTWIDNTPGVWDELADALRRHQPRQIAVNAHPELAFASGLHAGESDAIANALGPEWTDRFVVRPLVNLEFIGTQIEARLPWYRRLQETAWAIIGEAFSERVITPGTTTTADVEWWMREKIQELNYTTWFQPSVSIIEEAFPWGDGPQRAIAYGDLLHVDFGVTALGMNTDTQHLGYVLYPGETEDDVPSGLKEGLKKGNRLQDLVREKMIPGQTGNEILQATRAQMAEEGIEGKIYCHAIGDWGHAAGAVIGMTNLQDEVPVLGELPLLNRTWYSVELLAEHYVPERNATLKFPMEEDVYWVNGKFEWVYGRQEKFHLIKSPASPKDTQEEL</sequence>
<protein>
    <recommendedName>
        <fullName evidence="2">Peptidase M24 domain-containing protein</fullName>
    </recommendedName>
</protein>
<dbReference type="Pfam" id="PF00557">
    <property type="entry name" value="Peptidase_M24"/>
    <property type="match status" value="1"/>
</dbReference>
<comment type="caution">
    <text evidence="3">The sequence shown here is derived from an EMBL/GenBank/DDBJ whole genome shotgun (WGS) entry which is preliminary data.</text>
</comment>
<feature type="region of interest" description="Disordered" evidence="1">
    <location>
        <begin position="32"/>
        <end position="51"/>
    </location>
</feature>
<feature type="domain" description="Peptidase M24" evidence="2">
    <location>
        <begin position="216"/>
        <end position="387"/>
    </location>
</feature>
<dbReference type="EMBL" id="JADCTT010000008">
    <property type="protein sequence ID" value="KAF9748997.1"/>
    <property type="molecule type" value="Genomic_DNA"/>
</dbReference>
<dbReference type="Proteomes" id="UP000616885">
    <property type="component" value="Unassembled WGS sequence"/>
</dbReference>
<evidence type="ECO:0000259" key="2">
    <source>
        <dbReference type="Pfam" id="PF00557"/>
    </source>
</evidence>
<dbReference type="InterPro" id="IPR000994">
    <property type="entry name" value="Pept_M24"/>
</dbReference>
<dbReference type="AlphaFoldDB" id="A0A8H7N5G5"/>
<dbReference type="SUPFAM" id="SSF55920">
    <property type="entry name" value="Creatinase/aminopeptidase"/>
    <property type="match status" value="1"/>
</dbReference>
<proteinExistence type="predicted"/>
<name>A0A8H7N5G5_BIOOC</name>
<reference evidence="3" key="1">
    <citation type="submission" date="2020-10" db="EMBL/GenBank/DDBJ databases">
        <title>High-Quality Genome Resource of Clonostachys rosea strain S41 by Oxford Nanopore Long-Read Sequencing.</title>
        <authorList>
            <person name="Wang H."/>
        </authorList>
    </citation>
    <scope>NUCLEOTIDE SEQUENCE</scope>
    <source>
        <strain evidence="3">S41</strain>
    </source>
</reference>